<dbReference type="EMBL" id="KB932202">
    <property type="protein sequence ID" value="KCV72043.1"/>
    <property type="molecule type" value="Genomic_DNA"/>
</dbReference>
<evidence type="ECO:0000256" key="7">
    <source>
        <dbReference type="ARBA" id="ARBA00029433"/>
    </source>
</evidence>
<dbReference type="PROSITE" id="PS00300">
    <property type="entry name" value="SRP54"/>
    <property type="match status" value="1"/>
</dbReference>
<dbReference type="InterPro" id="IPR036225">
    <property type="entry name" value="SRP/SRP_N"/>
</dbReference>
<dbReference type="CDD" id="cd17876">
    <property type="entry name" value="SRalpha_C"/>
    <property type="match status" value="1"/>
</dbReference>
<keyword evidence="3" id="KW-0547">Nucleotide-binding</keyword>
<keyword evidence="5" id="KW-0472">Membrane</keyword>
<feature type="region of interest" description="Disordered" evidence="10">
    <location>
        <begin position="203"/>
        <end position="232"/>
    </location>
</feature>
<feature type="region of interest" description="Disordered" evidence="10">
    <location>
        <begin position="1"/>
        <end position="25"/>
    </location>
</feature>
<dbReference type="SUPFAM" id="SSF47364">
    <property type="entry name" value="Domain of the SRP/SRP receptor G-proteins"/>
    <property type="match status" value="1"/>
</dbReference>
<dbReference type="SMART" id="SM00963">
    <property type="entry name" value="SRP54_N"/>
    <property type="match status" value="1"/>
</dbReference>
<dbReference type="Gene3D" id="3.40.50.300">
    <property type="entry name" value="P-loop containing nucleotide triphosphate hydrolases"/>
    <property type="match status" value="1"/>
</dbReference>
<evidence type="ECO:0000256" key="5">
    <source>
        <dbReference type="ARBA" id="ARBA00023136"/>
    </source>
</evidence>
<evidence type="ECO:0000256" key="6">
    <source>
        <dbReference type="ARBA" id="ARBA00023170"/>
    </source>
</evidence>
<dbReference type="Pfam" id="PF00448">
    <property type="entry name" value="SRP54"/>
    <property type="match status" value="1"/>
</dbReference>
<comment type="subcellular location">
    <subcellularLocation>
        <location evidence="7">Endomembrane system</location>
        <topology evidence="7">Peripheral membrane protein</topology>
        <orientation evidence="7">Cytoplasmic side</orientation>
    </subcellularLocation>
</comment>
<name>A0A058ZDN9_FONAL</name>
<dbReference type="InterPro" id="IPR027417">
    <property type="entry name" value="P-loop_NTPase"/>
</dbReference>
<feature type="region of interest" description="Disordered" evidence="10">
    <location>
        <begin position="97"/>
        <end position="191"/>
    </location>
</feature>
<dbReference type="PANTHER" id="PTHR43134">
    <property type="entry name" value="SIGNAL RECOGNITION PARTICLE RECEPTOR SUBUNIT ALPHA"/>
    <property type="match status" value="1"/>
</dbReference>
<reference evidence="12" key="1">
    <citation type="submission" date="2013-04" db="EMBL/GenBank/DDBJ databases">
        <title>The Genome Sequence of Fonticula alba ATCC 38817.</title>
        <authorList>
            <consortium name="The Broad Institute Genomics Platform"/>
            <person name="Russ C."/>
            <person name="Cuomo C."/>
            <person name="Burger G."/>
            <person name="Gray M.W."/>
            <person name="Holland P.W.H."/>
            <person name="King N."/>
            <person name="Lang F.B.F."/>
            <person name="Roger A.J."/>
            <person name="Ruiz-Trillo I."/>
            <person name="Brown M."/>
            <person name="Walker B."/>
            <person name="Young S."/>
            <person name="Zeng Q."/>
            <person name="Gargeya S."/>
            <person name="Fitzgerald M."/>
            <person name="Haas B."/>
            <person name="Abouelleil A."/>
            <person name="Allen A.W."/>
            <person name="Alvarado L."/>
            <person name="Arachchi H.M."/>
            <person name="Berlin A.M."/>
            <person name="Chapman S.B."/>
            <person name="Gainer-Dewar J."/>
            <person name="Goldberg J."/>
            <person name="Griggs A."/>
            <person name="Gujja S."/>
            <person name="Hansen M."/>
            <person name="Howarth C."/>
            <person name="Imamovic A."/>
            <person name="Ireland A."/>
            <person name="Larimer J."/>
            <person name="McCowan C."/>
            <person name="Murphy C."/>
            <person name="Pearson M."/>
            <person name="Poon T.W."/>
            <person name="Priest M."/>
            <person name="Roberts A."/>
            <person name="Saif S."/>
            <person name="Shea T."/>
            <person name="Sisk P."/>
            <person name="Sykes S."/>
            <person name="Wortman J."/>
            <person name="Nusbaum C."/>
            <person name="Birren B."/>
        </authorList>
    </citation>
    <scope>NUCLEOTIDE SEQUENCE [LARGE SCALE GENOMIC DNA]</scope>
    <source>
        <strain evidence="12">ATCC 38817</strain>
    </source>
</reference>
<keyword evidence="4" id="KW-0342">GTP-binding</keyword>
<evidence type="ECO:0000313" key="12">
    <source>
        <dbReference type="EMBL" id="KCV72043.1"/>
    </source>
</evidence>
<evidence type="ECO:0000256" key="3">
    <source>
        <dbReference type="ARBA" id="ARBA00022741"/>
    </source>
</evidence>
<dbReference type="eggNOG" id="KOG0781">
    <property type="taxonomic scope" value="Eukaryota"/>
</dbReference>
<dbReference type="STRING" id="691883.A0A058ZDN9"/>
<dbReference type="GO" id="GO:0003924">
    <property type="term" value="F:GTPase activity"/>
    <property type="evidence" value="ECO:0007669"/>
    <property type="project" value="TreeGrafter"/>
</dbReference>
<accession>A0A058ZDN9</accession>
<protein>
    <recommendedName>
        <fullName evidence="8">Signal recognition particle receptor subunit alpha homolog</fullName>
    </recommendedName>
    <alternativeName>
        <fullName evidence="9">Docking protein alpha</fullName>
    </alternativeName>
</protein>
<dbReference type="RefSeq" id="XP_009493621.1">
    <property type="nucleotide sequence ID" value="XM_009495346.1"/>
</dbReference>
<dbReference type="GO" id="GO:0005789">
    <property type="term" value="C:endoplasmic reticulum membrane"/>
    <property type="evidence" value="ECO:0007669"/>
    <property type="project" value="TreeGrafter"/>
</dbReference>
<sequence>MFAGDLTPRRTDAERANAGQQANADHALPQDWHAVVDQVNPVIYAHQLLLRCQAEFAQVYEADRASGADTPSADGLPSFEAFTGTFTRLVYDFEDLGPQAAGDGPDAPFSPGPGRRGRRGAPGPVASPARTPGGPTGVADTPSKKKRMAPSKRPNSASAAALDFSDHTGSLAEDGSAPGSPQTPGPPAVDLIGPAQEALLAAARQRRAGRPGDVLDAQDLGTGPAGAAPPASKPASLLNGLFGSFSAALRGDLTEARLDPALEEIRRHLVAKNVPADLAEELVAGARGRLLGTQVGPFQSVQQVIRDALVPSLQRILTPGASTNLLRDILLVRERERRPFVITFCGVNGVGKSTSLSKVAFLLLQNGLRVLVAACDTFRSGAVEQLRRHVDNLSQLSADAGLDAQASLIELFAQGYSSDPAEVARHAIRHARAHAFDVVLVDTAGRMQHNRSLMQGLARLVQINQPDRVLFVGEALVGHDGVDQLREFSRILRQQTAGGGGSANARGIDGIILSKFDTVEDQVGAALALTWTSGQPILFVGVGQHYVDLRKCSADAICAALLS</sequence>
<dbReference type="SMART" id="SM00962">
    <property type="entry name" value="SRP54"/>
    <property type="match status" value="1"/>
</dbReference>
<evidence type="ECO:0000256" key="2">
    <source>
        <dbReference type="ARBA" id="ARBA00011870"/>
    </source>
</evidence>
<comment type="subunit">
    <text evidence="2">Heterodimer of an alpha and a beta chain.</text>
</comment>
<dbReference type="GO" id="GO:0005525">
    <property type="term" value="F:GTP binding"/>
    <property type="evidence" value="ECO:0007669"/>
    <property type="project" value="UniProtKB-KW"/>
</dbReference>
<organism evidence="12">
    <name type="scientific">Fonticula alba</name>
    <name type="common">Slime mold</name>
    <dbReference type="NCBI Taxonomy" id="691883"/>
    <lineage>
        <taxon>Eukaryota</taxon>
        <taxon>Rotosphaerida</taxon>
        <taxon>Fonticulaceae</taxon>
        <taxon>Fonticula</taxon>
    </lineage>
</organism>
<dbReference type="AlphaFoldDB" id="A0A058ZDN9"/>
<evidence type="ECO:0000256" key="1">
    <source>
        <dbReference type="ARBA" id="ARBA00008531"/>
    </source>
</evidence>
<dbReference type="GO" id="GO:0006614">
    <property type="term" value="P:SRP-dependent cotranslational protein targeting to membrane"/>
    <property type="evidence" value="ECO:0007669"/>
    <property type="project" value="InterPro"/>
</dbReference>
<evidence type="ECO:0000256" key="9">
    <source>
        <dbReference type="ARBA" id="ARBA00081194"/>
    </source>
</evidence>
<dbReference type="Gene3D" id="1.20.120.140">
    <property type="entry name" value="Signal recognition particle SRP54, nucleotide-binding domain"/>
    <property type="match status" value="1"/>
</dbReference>
<proteinExistence type="inferred from homology"/>
<dbReference type="GO" id="GO:0005047">
    <property type="term" value="F:signal recognition particle binding"/>
    <property type="evidence" value="ECO:0007669"/>
    <property type="project" value="TreeGrafter"/>
</dbReference>
<keyword evidence="6 12" id="KW-0675">Receptor</keyword>
<evidence type="ECO:0000256" key="4">
    <source>
        <dbReference type="ARBA" id="ARBA00023134"/>
    </source>
</evidence>
<feature type="compositionally biased region" description="Low complexity" evidence="10">
    <location>
        <begin position="121"/>
        <end position="130"/>
    </location>
</feature>
<dbReference type="Proteomes" id="UP000030693">
    <property type="component" value="Unassembled WGS sequence"/>
</dbReference>
<dbReference type="SMART" id="SM00382">
    <property type="entry name" value="AAA"/>
    <property type="match status" value="1"/>
</dbReference>
<feature type="domain" description="SRP54-type proteins GTP-binding" evidence="11">
    <location>
        <begin position="536"/>
        <end position="549"/>
    </location>
</feature>
<comment type="similarity">
    <text evidence="1">Belongs to the GTP-binding SRP family.</text>
</comment>
<dbReference type="GeneID" id="20526176"/>
<dbReference type="OrthoDB" id="1727884at2759"/>
<dbReference type="FunFam" id="3.40.50.300:FF:000566">
    <property type="entry name" value="Signal recognition particle receptor subunit alpha"/>
    <property type="match status" value="1"/>
</dbReference>
<dbReference type="Pfam" id="PF02881">
    <property type="entry name" value="SRP54_N"/>
    <property type="match status" value="1"/>
</dbReference>
<dbReference type="PANTHER" id="PTHR43134:SF1">
    <property type="entry name" value="SIGNAL RECOGNITION PARTICLE RECEPTOR SUBUNIT ALPHA"/>
    <property type="match status" value="1"/>
</dbReference>
<evidence type="ECO:0000313" key="13">
    <source>
        <dbReference type="Proteomes" id="UP000030693"/>
    </source>
</evidence>
<evidence type="ECO:0000256" key="10">
    <source>
        <dbReference type="SAM" id="MobiDB-lite"/>
    </source>
</evidence>
<keyword evidence="13" id="KW-1185">Reference proteome</keyword>
<gene>
    <name evidence="12" type="ORF">H696_01451</name>
</gene>
<evidence type="ECO:0000256" key="8">
    <source>
        <dbReference type="ARBA" id="ARBA00071429"/>
    </source>
</evidence>
<evidence type="ECO:0000259" key="11">
    <source>
        <dbReference type="PROSITE" id="PS00300"/>
    </source>
</evidence>
<dbReference type="InterPro" id="IPR013822">
    <property type="entry name" value="Signal_recog_particl_SRP54_hlx"/>
</dbReference>
<dbReference type="SUPFAM" id="SSF52540">
    <property type="entry name" value="P-loop containing nucleoside triphosphate hydrolases"/>
    <property type="match status" value="1"/>
</dbReference>
<dbReference type="InterPro" id="IPR000897">
    <property type="entry name" value="SRP54_GTPase_dom"/>
</dbReference>
<dbReference type="InterPro" id="IPR042101">
    <property type="entry name" value="SRP54_N_sf"/>
</dbReference>
<dbReference type="InterPro" id="IPR003593">
    <property type="entry name" value="AAA+_ATPase"/>
</dbReference>